<evidence type="ECO:0000256" key="11">
    <source>
        <dbReference type="ARBA" id="ARBA00022769"/>
    </source>
</evidence>
<dbReference type="PRINTS" id="PR00454">
    <property type="entry name" value="ETSDOMAIN"/>
</dbReference>
<dbReference type="Pfam" id="PF00136">
    <property type="entry name" value="DNA_pol_B"/>
    <property type="match status" value="1"/>
</dbReference>
<evidence type="ECO:0000256" key="7">
    <source>
        <dbReference type="ARBA" id="ARBA00022695"/>
    </source>
</evidence>
<name>A0A6B0RYI2_9CETA</name>
<proteinExistence type="inferred from homology"/>
<evidence type="ECO:0000256" key="15">
    <source>
        <dbReference type="ARBA" id="ARBA00022839"/>
    </source>
</evidence>
<keyword evidence="19" id="KW-0805">Transcription regulation</keyword>
<keyword evidence="13" id="KW-0378">Hydrolase</keyword>
<dbReference type="InterPro" id="IPR006172">
    <property type="entry name" value="DNA-dir_DNA_pol_B"/>
</dbReference>
<dbReference type="EMBL" id="VBQZ03000089">
    <property type="protein sequence ID" value="MXQ93034.1"/>
    <property type="molecule type" value="Genomic_DNA"/>
</dbReference>
<organism evidence="27 28">
    <name type="scientific">Bos mutus</name>
    <name type="common">wild yak</name>
    <dbReference type="NCBI Taxonomy" id="72004"/>
    <lineage>
        <taxon>Eukaryota</taxon>
        <taxon>Metazoa</taxon>
        <taxon>Chordata</taxon>
        <taxon>Craniata</taxon>
        <taxon>Vertebrata</taxon>
        <taxon>Euteleostomi</taxon>
        <taxon>Mammalia</taxon>
        <taxon>Eutheria</taxon>
        <taxon>Laurasiatheria</taxon>
        <taxon>Artiodactyla</taxon>
        <taxon>Ruminantia</taxon>
        <taxon>Pecora</taxon>
        <taxon>Bovidae</taxon>
        <taxon>Bovinae</taxon>
        <taxon>Bos</taxon>
    </lineage>
</organism>
<dbReference type="PROSITE" id="PS00346">
    <property type="entry name" value="ETS_DOMAIN_2"/>
    <property type="match status" value="1"/>
</dbReference>
<dbReference type="InterPro" id="IPR017964">
    <property type="entry name" value="DNA-dir_DNA_pol_B_CS"/>
</dbReference>
<keyword evidence="5 24" id="KW-0004">4Fe-4S</keyword>
<evidence type="ECO:0000256" key="23">
    <source>
        <dbReference type="ARBA" id="ARBA00049244"/>
    </source>
</evidence>
<dbReference type="GO" id="GO:0008270">
    <property type="term" value="F:zinc ion binding"/>
    <property type="evidence" value="ECO:0007669"/>
    <property type="project" value="UniProtKB-KW"/>
</dbReference>
<dbReference type="FunFam" id="1.10.287.690:FF:000001">
    <property type="entry name" value="DNA polymerase"/>
    <property type="match status" value="1"/>
</dbReference>
<protein>
    <recommendedName>
        <fullName evidence="24">DNA polymerase</fullName>
        <ecNumber evidence="24">2.7.7.7</ecNumber>
    </recommendedName>
</protein>
<dbReference type="Pfam" id="PF03104">
    <property type="entry name" value="DNA_pol_B_exo1"/>
    <property type="match status" value="1"/>
</dbReference>
<evidence type="ECO:0000256" key="18">
    <source>
        <dbReference type="ARBA" id="ARBA00023014"/>
    </source>
</evidence>
<evidence type="ECO:0000256" key="22">
    <source>
        <dbReference type="ARBA" id="ARBA00023242"/>
    </source>
</evidence>
<evidence type="ECO:0000256" key="8">
    <source>
        <dbReference type="ARBA" id="ARBA00022705"/>
    </source>
</evidence>
<dbReference type="PANTHER" id="PTHR10322:SF23">
    <property type="entry name" value="DNA POLYMERASE DELTA CATALYTIC SUBUNIT"/>
    <property type="match status" value="1"/>
</dbReference>
<reference evidence="27" key="1">
    <citation type="submission" date="2019-10" db="EMBL/GenBank/DDBJ databases">
        <title>The sequence and de novo assembly of the wild yak genome.</title>
        <authorList>
            <person name="Liu Y."/>
        </authorList>
    </citation>
    <scope>NUCLEOTIDE SEQUENCE [LARGE SCALE GENOMIC DNA]</scope>
    <source>
        <strain evidence="27">WY2019</strain>
    </source>
</reference>
<dbReference type="Gene3D" id="1.10.132.60">
    <property type="entry name" value="DNA polymerase family B, C-terminal domain"/>
    <property type="match status" value="1"/>
</dbReference>
<keyword evidence="14 24" id="KW-0862">Zinc</keyword>
<dbReference type="InterPro" id="IPR000418">
    <property type="entry name" value="Ets_dom"/>
</dbReference>
<dbReference type="GO" id="GO:0006287">
    <property type="term" value="P:base-excision repair, gap-filling"/>
    <property type="evidence" value="ECO:0007669"/>
    <property type="project" value="TreeGrafter"/>
</dbReference>
<evidence type="ECO:0000256" key="21">
    <source>
        <dbReference type="ARBA" id="ARBA00023163"/>
    </source>
</evidence>
<dbReference type="SUPFAM" id="SSF53098">
    <property type="entry name" value="Ribonuclease H-like"/>
    <property type="match status" value="1"/>
</dbReference>
<dbReference type="InterPro" id="IPR036397">
    <property type="entry name" value="RNaseH_sf"/>
</dbReference>
<dbReference type="PROSITE" id="PS50061">
    <property type="entry name" value="ETS_DOMAIN_3"/>
    <property type="match status" value="1"/>
</dbReference>
<dbReference type="InterPro" id="IPR023211">
    <property type="entry name" value="DNA_pol_palm_dom_sf"/>
</dbReference>
<evidence type="ECO:0000256" key="17">
    <source>
        <dbReference type="ARBA" id="ARBA00023004"/>
    </source>
</evidence>
<evidence type="ECO:0000256" key="19">
    <source>
        <dbReference type="ARBA" id="ARBA00023015"/>
    </source>
</evidence>
<dbReference type="InterPro" id="IPR036388">
    <property type="entry name" value="WH-like_DNA-bd_sf"/>
</dbReference>
<dbReference type="Gene3D" id="3.90.1600.10">
    <property type="entry name" value="Palm domain of DNA polymerase"/>
    <property type="match status" value="1"/>
</dbReference>
<keyword evidence="21" id="KW-0804">Transcription</keyword>
<dbReference type="InterPro" id="IPR012337">
    <property type="entry name" value="RNaseH-like_sf"/>
</dbReference>
<evidence type="ECO:0000256" key="10">
    <source>
        <dbReference type="ARBA" id="ARBA00022723"/>
    </source>
</evidence>
<feature type="domain" description="ETS" evidence="26">
    <location>
        <begin position="1254"/>
        <end position="1337"/>
    </location>
</feature>
<dbReference type="FunFam" id="3.30.420.10:FF:000436">
    <property type="match status" value="1"/>
</dbReference>
<evidence type="ECO:0000256" key="6">
    <source>
        <dbReference type="ARBA" id="ARBA00022679"/>
    </source>
</evidence>
<dbReference type="FunFam" id="3.30.342.10:FF:000003">
    <property type="entry name" value="DNA polymerase"/>
    <property type="match status" value="1"/>
</dbReference>
<dbReference type="SUPFAM" id="SSF46785">
    <property type="entry name" value="Winged helix' DNA-binding domain"/>
    <property type="match status" value="1"/>
</dbReference>
<keyword evidence="12 24" id="KW-0863">Zinc-finger</keyword>
<evidence type="ECO:0000256" key="14">
    <source>
        <dbReference type="ARBA" id="ARBA00022833"/>
    </source>
</evidence>
<keyword evidence="16 24" id="KW-0239">DNA-directed DNA polymerase</keyword>
<dbReference type="PANTHER" id="PTHR10322">
    <property type="entry name" value="DNA POLYMERASE CATALYTIC SUBUNIT"/>
    <property type="match status" value="1"/>
</dbReference>
<gene>
    <name evidence="27" type="ORF">E5288_WYG017656</name>
</gene>
<keyword evidence="18 24" id="KW-0411">Iron-sulfur</keyword>
<dbReference type="GO" id="GO:0043625">
    <property type="term" value="C:delta DNA polymerase complex"/>
    <property type="evidence" value="ECO:0007669"/>
    <property type="project" value="TreeGrafter"/>
</dbReference>
<dbReference type="Pfam" id="PF14260">
    <property type="entry name" value="zf-C4pol"/>
    <property type="match status" value="1"/>
</dbReference>
<dbReference type="InterPro" id="IPR043502">
    <property type="entry name" value="DNA/RNA_pol_sf"/>
</dbReference>
<dbReference type="GO" id="GO:0003700">
    <property type="term" value="F:DNA-binding transcription factor activity"/>
    <property type="evidence" value="ECO:0007669"/>
    <property type="project" value="InterPro"/>
</dbReference>
<dbReference type="SMART" id="SM00413">
    <property type="entry name" value="ETS"/>
    <property type="match status" value="1"/>
</dbReference>
<comment type="catalytic activity">
    <reaction evidence="23 24">
        <text>DNA(n) + a 2'-deoxyribonucleoside 5'-triphosphate = DNA(n+1) + diphosphate</text>
        <dbReference type="Rhea" id="RHEA:22508"/>
        <dbReference type="Rhea" id="RHEA-COMP:17339"/>
        <dbReference type="Rhea" id="RHEA-COMP:17340"/>
        <dbReference type="ChEBI" id="CHEBI:33019"/>
        <dbReference type="ChEBI" id="CHEBI:61560"/>
        <dbReference type="ChEBI" id="CHEBI:173112"/>
        <dbReference type="EC" id="2.7.7.7"/>
    </reaction>
</comment>
<dbReference type="NCBIfam" id="TIGR00592">
    <property type="entry name" value="pol2"/>
    <property type="match status" value="1"/>
</dbReference>
<keyword evidence="9" id="KW-0540">Nuclease</keyword>
<keyword evidence="15" id="KW-0269">Exonuclease</keyword>
<dbReference type="InterPro" id="IPR006133">
    <property type="entry name" value="DNA-dir_DNA_pol_B_exonuc"/>
</dbReference>
<comment type="subcellular location">
    <subcellularLocation>
        <location evidence="2 24">Nucleus</location>
    </subcellularLocation>
</comment>
<dbReference type="GO" id="GO:0045004">
    <property type="term" value="P:DNA replication proofreading"/>
    <property type="evidence" value="ECO:0007669"/>
    <property type="project" value="TreeGrafter"/>
</dbReference>
<dbReference type="InterPro" id="IPR056435">
    <property type="entry name" value="DPOD/Z_N"/>
</dbReference>
<dbReference type="InterPro" id="IPR025687">
    <property type="entry name" value="Znf-C4pol"/>
</dbReference>
<dbReference type="EC" id="2.7.7.7" evidence="24"/>
<dbReference type="GO" id="GO:0003887">
    <property type="term" value="F:DNA-directed DNA polymerase activity"/>
    <property type="evidence" value="ECO:0007669"/>
    <property type="project" value="UniProtKB-KW"/>
</dbReference>
<dbReference type="Gene3D" id="1.10.10.10">
    <property type="entry name" value="Winged helix-like DNA-binding domain superfamily/Winged helix DNA-binding domain"/>
    <property type="match status" value="1"/>
</dbReference>
<comment type="caution">
    <text evidence="27">The sequence shown here is derived from an EMBL/GenBank/DDBJ whole genome shotgun (WGS) entry which is preliminary data.</text>
</comment>
<dbReference type="CDD" id="cd05777">
    <property type="entry name" value="DNA_polB_delta_exo"/>
    <property type="match status" value="1"/>
</dbReference>
<keyword evidence="7 24" id="KW-0548">Nucleotidyltransferase</keyword>
<dbReference type="GO" id="GO:0043565">
    <property type="term" value="F:sequence-specific DNA binding"/>
    <property type="evidence" value="ECO:0007669"/>
    <property type="project" value="InterPro"/>
</dbReference>
<dbReference type="Proteomes" id="UP000322234">
    <property type="component" value="Unassembled WGS sequence"/>
</dbReference>
<dbReference type="PROSITE" id="PS00345">
    <property type="entry name" value="ETS_DOMAIN_1"/>
    <property type="match status" value="1"/>
</dbReference>
<dbReference type="Gene3D" id="3.30.420.10">
    <property type="entry name" value="Ribonuclease H-like superfamily/Ribonuclease H"/>
    <property type="match status" value="2"/>
</dbReference>
<comment type="similarity">
    <text evidence="4 24">Belongs to the DNA polymerase type-B family.</text>
</comment>
<evidence type="ECO:0000256" key="4">
    <source>
        <dbReference type="ARBA" id="ARBA00005755"/>
    </source>
</evidence>
<dbReference type="InterPro" id="IPR036390">
    <property type="entry name" value="WH_DNA-bd_sf"/>
</dbReference>
<evidence type="ECO:0000256" key="1">
    <source>
        <dbReference type="ARBA" id="ARBA00001966"/>
    </source>
</evidence>
<dbReference type="SMART" id="SM00486">
    <property type="entry name" value="POLBc"/>
    <property type="match status" value="1"/>
</dbReference>
<dbReference type="Pfam" id="PF24055">
    <property type="entry name" value="POL3_N"/>
    <property type="match status" value="1"/>
</dbReference>
<keyword evidence="6 24" id="KW-0808">Transferase</keyword>
<evidence type="ECO:0000256" key="12">
    <source>
        <dbReference type="ARBA" id="ARBA00022771"/>
    </source>
</evidence>
<dbReference type="GO" id="GO:0000166">
    <property type="term" value="F:nucleotide binding"/>
    <property type="evidence" value="ECO:0007669"/>
    <property type="project" value="InterPro"/>
</dbReference>
<keyword evidence="17 24" id="KW-0408">Iron</keyword>
<keyword evidence="10 24" id="KW-0479">Metal-binding</keyword>
<evidence type="ECO:0000256" key="25">
    <source>
        <dbReference type="RuleBase" id="RU004019"/>
    </source>
</evidence>
<evidence type="ECO:0000256" key="9">
    <source>
        <dbReference type="ARBA" id="ARBA00022722"/>
    </source>
</evidence>
<sequence>MLLKGTGAEPGRQLLVSEAGPRLHGAPLPSPHPGQFSPTAIDARWLRPAPPALDPQMEPLIFQQLEIDHYVAPARPLPGAPPPSQGSVPILRAFGVTDEGVSVCCHIHGFAPYFYTPAPPGFGPEHLSELQRELSAAISRDQRGGKELTGPAVLAVELCSRESMFGYHGHGPSPFLRITLALPRLMAPARRLLEQGIRLAGLGTPSFAPYEANVDFEIRFMVDTDIVGCNWLELPAGKYILRPEGKATLCQLEADVLWSDVISHPPEGEWQRIAPLRVLSFDIECAGRKGIFPEPERDPVIQICSLGLRWGEPEPFLRLALTLRPCAPILGAKVQSYEREEDLLQRVLWVMWSLLLWLSPADPPSLRPPCVLCPQVPGFPLLGRVIGLRSNIRESSFQSRQTGRRDSKVVSMVGRVQMDMLQVRLGREGPPSRGHFPRAAAQPARLLQVLLREYKLRSYTLNAVSFHFLGEQKEDVQHSIITDLQNGNDQTRRRLAVYCLKDAFLPLRLLERLMVLVNAMEMARVTGVPLSYLLSRGQQVKVVSQLLRQAMRQGLLMPVVKTEGGEDYTGATVIEPLKGYYDVPIATLDFSSLYPSIMMAHNLCYTTLLRPGAAQKLGLTEDQFIKTPTGDEFVKASVRKGLLPQILENLLSARKRAKAELAKETDPLRRQVLDGRQLALKVSANSVYGFTGAQVGRLPCLEISQSVTGFGRQMIEKTKQLVETKYTVENGYSTSAKVVYGDTDSVMCRFGVSSVAEAMALGREAADWVSGHFPSPIRLEFEKVYFPYLLISKKRYAGLLFSSRPDAHDRMDCKGLEAVRRDNCPLVANLVTASLRRLLIDRDPSGAVAHAQDVISDLLCNRIDISQLVITKELTRAAADYAGKQAHVELAERMRKRDPGSAPSLGDRVPYVIISAAKGVAAYMKSEDPLFVLEHSLPIDTQYYLEQQLAKPLLRIFEPILGEGRAEAVLLRGDHTRCKTVLTGKVGGLLAFAKRRNCCIGCRTVLSHQGAVCKFCQPRESELYQKEVSHLSALEERFSRLWTQCQRCQGSLHEDVICTSRDCPIFYMRKKVRKDLEDQERLLRRFGPPGPEAWLDGPHFSCLYPDGVFYDLDSCKHSSYPDSEGAPDLWSYGLSPAVPGASYETFDPAVATFGQPQGVQLCYGPSTYSPVGSLDPAPSLEAPGPGFPAYPTEDFPSQTLGPPAYAPYPSPVLSEEEDLLLDSPALEVSDSESDEVLVAGPEGRGSEAGARKKLRLYQFLLGLLTRGDMRECVWWVEPGAGVFQFSSKHKELLARRWGQQKGNRKRMTYQKLARALRNYAKTGEIRKVKRKLTYQFDSALLPAARRA</sequence>
<keyword evidence="28" id="KW-1185">Reference proteome</keyword>
<keyword evidence="11" id="KW-0228">DNA excision</keyword>
<dbReference type="CDD" id="cd05533">
    <property type="entry name" value="POLBc_delta"/>
    <property type="match status" value="1"/>
</dbReference>
<keyword evidence="20 24" id="KW-0238">DNA-binding</keyword>
<evidence type="ECO:0000313" key="27">
    <source>
        <dbReference type="EMBL" id="MXQ93034.1"/>
    </source>
</evidence>
<dbReference type="FunFam" id="1.10.132.60:FF:000001">
    <property type="entry name" value="DNA polymerase"/>
    <property type="match status" value="1"/>
</dbReference>
<dbReference type="PRINTS" id="PR00106">
    <property type="entry name" value="DNAPOLB"/>
</dbReference>
<evidence type="ECO:0000313" key="28">
    <source>
        <dbReference type="Proteomes" id="UP000322234"/>
    </source>
</evidence>
<dbReference type="GO" id="GO:0008296">
    <property type="term" value="F:3'-5'-DNA exonuclease activity"/>
    <property type="evidence" value="ECO:0007669"/>
    <property type="project" value="TreeGrafter"/>
</dbReference>
<dbReference type="GO" id="GO:0051539">
    <property type="term" value="F:4 iron, 4 sulfur cluster binding"/>
    <property type="evidence" value="ECO:0007669"/>
    <property type="project" value="UniProtKB-KW"/>
</dbReference>
<dbReference type="FunFam" id="1.10.10.10:FF:000250">
    <property type="entry name" value="transcription factor Spi-B isoform X1"/>
    <property type="match status" value="1"/>
</dbReference>
<evidence type="ECO:0000256" key="24">
    <source>
        <dbReference type="RuleBase" id="RU000442"/>
    </source>
</evidence>
<dbReference type="InterPro" id="IPR050240">
    <property type="entry name" value="DNA_pol_type-B"/>
</dbReference>
<evidence type="ECO:0000256" key="16">
    <source>
        <dbReference type="ARBA" id="ARBA00022932"/>
    </source>
</evidence>
<evidence type="ECO:0000256" key="3">
    <source>
        <dbReference type="ARBA" id="ARBA00005562"/>
    </source>
</evidence>
<comment type="cofactor">
    <cofactor evidence="1 24">
        <name>[4Fe-4S] cluster</name>
        <dbReference type="ChEBI" id="CHEBI:49883"/>
    </cofactor>
</comment>
<dbReference type="PROSITE" id="PS00116">
    <property type="entry name" value="DNA_POLYMERASE_B"/>
    <property type="match status" value="1"/>
</dbReference>
<evidence type="ECO:0000256" key="5">
    <source>
        <dbReference type="ARBA" id="ARBA00022485"/>
    </source>
</evidence>
<evidence type="ECO:0000256" key="13">
    <source>
        <dbReference type="ARBA" id="ARBA00022801"/>
    </source>
</evidence>
<accession>A0A6B0RYI2</accession>
<evidence type="ECO:0000259" key="26">
    <source>
        <dbReference type="PROSITE" id="PS50061"/>
    </source>
</evidence>
<dbReference type="Gene3D" id="1.10.287.690">
    <property type="entry name" value="Helix hairpin bin"/>
    <property type="match status" value="1"/>
</dbReference>
<dbReference type="SUPFAM" id="SSF56672">
    <property type="entry name" value="DNA/RNA polymerases"/>
    <property type="match status" value="1"/>
</dbReference>
<dbReference type="InterPro" id="IPR042087">
    <property type="entry name" value="DNA_pol_B_thumb"/>
</dbReference>
<dbReference type="InterPro" id="IPR006134">
    <property type="entry name" value="DNA-dir_DNA_pol_B_multi_dom"/>
</dbReference>
<evidence type="ECO:0000256" key="20">
    <source>
        <dbReference type="ARBA" id="ARBA00023125"/>
    </source>
</evidence>
<dbReference type="Gene3D" id="3.30.342.10">
    <property type="entry name" value="DNA Polymerase, chain B, domain 1"/>
    <property type="match status" value="1"/>
</dbReference>
<keyword evidence="22 24" id="KW-0539">Nucleus</keyword>
<dbReference type="Pfam" id="PF00178">
    <property type="entry name" value="Ets"/>
    <property type="match status" value="1"/>
</dbReference>
<evidence type="ECO:0000256" key="2">
    <source>
        <dbReference type="ARBA" id="ARBA00004123"/>
    </source>
</evidence>
<dbReference type="GO" id="GO:0006297">
    <property type="term" value="P:nucleotide-excision repair, DNA gap filling"/>
    <property type="evidence" value="ECO:0007669"/>
    <property type="project" value="TreeGrafter"/>
</dbReference>
<keyword evidence="8 24" id="KW-0235">DNA replication</keyword>
<comment type="similarity">
    <text evidence="3 25">Belongs to the ETS family.</text>
</comment>